<sequence length="249" mass="27037">MIVVATTDFEVYHGVVNELRDRSVEFTTQEVEEPLPEATTLLVTGPDDEVYPEQLSVDVVRADPEDPRRAVEEALALIRDGEDRVVVGIDPGDRPGVAVLVGDTVVAAFQVPVSEVAAVVERELEDTVDPTVRIGDGARLDGSRIVEDLGDVPLELVDETGTTPYLGTGARGMGDVLAAVNIARRSGERIEGRDITPTKGEIQVIKRRSREQSEGDRTITEGLARRVARGELTMDEALDEHRSDEDGET</sequence>
<accession>A0A6B0GLQ9</accession>
<organism evidence="2 3">
    <name type="scientific">Halomarina oriensis</name>
    <dbReference type="NCBI Taxonomy" id="671145"/>
    <lineage>
        <taxon>Archaea</taxon>
        <taxon>Methanobacteriati</taxon>
        <taxon>Methanobacteriota</taxon>
        <taxon>Stenosarchaea group</taxon>
        <taxon>Halobacteria</taxon>
        <taxon>Halobacteriales</taxon>
        <taxon>Natronomonadaceae</taxon>
        <taxon>Halomarina</taxon>
    </lineage>
</organism>
<evidence type="ECO:0000313" key="2">
    <source>
        <dbReference type="EMBL" id="MWG35792.1"/>
    </source>
</evidence>
<dbReference type="RefSeq" id="WP_368280261.1">
    <property type="nucleotide sequence ID" value="NZ_WSZK01000026.1"/>
</dbReference>
<name>A0A6B0GLQ9_9EURY</name>
<feature type="compositionally biased region" description="Basic and acidic residues" evidence="1">
    <location>
        <begin position="210"/>
        <end position="219"/>
    </location>
</feature>
<comment type="caution">
    <text evidence="2">The sequence shown here is derived from an EMBL/GenBank/DDBJ whole genome shotgun (WGS) entry which is preliminary data.</text>
</comment>
<evidence type="ECO:0000313" key="3">
    <source>
        <dbReference type="Proteomes" id="UP000451471"/>
    </source>
</evidence>
<evidence type="ECO:0000256" key="1">
    <source>
        <dbReference type="SAM" id="MobiDB-lite"/>
    </source>
</evidence>
<dbReference type="Proteomes" id="UP000451471">
    <property type="component" value="Unassembled WGS sequence"/>
</dbReference>
<feature type="region of interest" description="Disordered" evidence="1">
    <location>
        <begin position="206"/>
        <end position="249"/>
    </location>
</feature>
<proteinExistence type="predicted"/>
<reference evidence="2 3" key="1">
    <citation type="submission" date="2019-12" db="EMBL/GenBank/DDBJ databases">
        <title>Halocatena pleomorpha gen. nov. sp. nov., an extremely halophilic archaeon of family Halobacteriaceae isolated from saltpan soil.</title>
        <authorList>
            <person name="Pal Y."/>
            <person name="Verma A."/>
            <person name="Krishnamurthi S."/>
            <person name="Kumar P."/>
        </authorList>
    </citation>
    <scope>NUCLEOTIDE SEQUENCE [LARGE SCALE GENOMIC DNA]</scope>
    <source>
        <strain evidence="2 3">JCM 16495</strain>
    </source>
</reference>
<keyword evidence="3" id="KW-1185">Reference proteome</keyword>
<dbReference type="EMBL" id="WSZK01000026">
    <property type="protein sequence ID" value="MWG35792.1"/>
    <property type="molecule type" value="Genomic_DNA"/>
</dbReference>
<dbReference type="AlphaFoldDB" id="A0A6B0GLQ9"/>
<feature type="compositionally biased region" description="Basic and acidic residues" evidence="1">
    <location>
        <begin position="239"/>
        <end position="249"/>
    </location>
</feature>
<protein>
    <submittedName>
        <fullName evidence="2">Uncharacterized protein</fullName>
    </submittedName>
</protein>
<gene>
    <name evidence="2" type="ORF">GQS65_15085</name>
</gene>